<evidence type="ECO:0000313" key="1">
    <source>
        <dbReference type="EMBL" id="MFM0639138.1"/>
    </source>
</evidence>
<reference evidence="1 2" key="1">
    <citation type="journal article" date="2024" name="Chem. Sci.">
        <title>Discovery of megapolipeptins by genome mining of a Burkholderiales bacteria collection.</title>
        <authorList>
            <person name="Paulo B.S."/>
            <person name="Recchia M.J.J."/>
            <person name="Lee S."/>
            <person name="Fergusson C.H."/>
            <person name="Romanowski S.B."/>
            <person name="Hernandez A."/>
            <person name="Krull N."/>
            <person name="Liu D.Y."/>
            <person name="Cavanagh H."/>
            <person name="Bos A."/>
            <person name="Gray C.A."/>
            <person name="Murphy B.T."/>
            <person name="Linington R.G."/>
            <person name="Eustaquio A.S."/>
        </authorList>
    </citation>
    <scope>NUCLEOTIDE SEQUENCE [LARGE SCALE GENOMIC DNA]</scope>
    <source>
        <strain evidence="1 2">RL17-338-BIC-A</strain>
    </source>
</reference>
<dbReference type="EMBL" id="JAQQCF010000018">
    <property type="protein sequence ID" value="MFM0639138.1"/>
    <property type="molecule type" value="Genomic_DNA"/>
</dbReference>
<dbReference type="RefSeq" id="WP_408233656.1">
    <property type="nucleotide sequence ID" value="NZ_JAQQCF010000018.1"/>
</dbReference>
<name>A0ABW9DX69_9BURK</name>
<accession>A0ABW9DX69</accession>
<protein>
    <recommendedName>
        <fullName evidence="3">Transposase</fullName>
    </recommendedName>
</protein>
<evidence type="ECO:0000313" key="2">
    <source>
        <dbReference type="Proteomes" id="UP001629432"/>
    </source>
</evidence>
<dbReference type="Proteomes" id="UP001629432">
    <property type="component" value="Unassembled WGS sequence"/>
</dbReference>
<sequence>MNNAWMWLEEGFGVVVGRKAGEGDDRGNLVVLQARRVFLLACLSCLDDSYNEYINASCEGGSGWR</sequence>
<comment type="caution">
    <text evidence="1">The sequence shown here is derived from an EMBL/GenBank/DDBJ whole genome shotgun (WGS) entry which is preliminary data.</text>
</comment>
<gene>
    <name evidence="1" type="ORF">PQQ63_20840</name>
</gene>
<proteinExistence type="predicted"/>
<evidence type="ECO:0008006" key="3">
    <source>
        <dbReference type="Google" id="ProtNLM"/>
    </source>
</evidence>
<organism evidence="1 2">
    <name type="scientific">Paraburkholderia metrosideri</name>
    <dbReference type="NCBI Taxonomy" id="580937"/>
    <lineage>
        <taxon>Bacteria</taxon>
        <taxon>Pseudomonadati</taxon>
        <taxon>Pseudomonadota</taxon>
        <taxon>Betaproteobacteria</taxon>
        <taxon>Burkholderiales</taxon>
        <taxon>Burkholderiaceae</taxon>
        <taxon>Paraburkholderia</taxon>
    </lineage>
</organism>
<keyword evidence="2" id="KW-1185">Reference proteome</keyword>